<feature type="compositionally biased region" description="Polar residues" evidence="1">
    <location>
        <begin position="210"/>
        <end position="246"/>
    </location>
</feature>
<gene>
    <name evidence="2" type="ORF">CGI_10020144</name>
</gene>
<accession>K1R643</accession>
<feature type="region of interest" description="Disordered" evidence="1">
    <location>
        <begin position="210"/>
        <end position="249"/>
    </location>
</feature>
<dbReference type="EMBL" id="JH816011">
    <property type="protein sequence ID" value="EKC41233.1"/>
    <property type="molecule type" value="Genomic_DNA"/>
</dbReference>
<dbReference type="HOGENOM" id="CLU_937663_0_0_1"/>
<dbReference type="AlphaFoldDB" id="K1R643"/>
<name>K1R643_MAGGI</name>
<protein>
    <submittedName>
        <fullName evidence="2">Uncharacterized protein</fullName>
    </submittedName>
</protein>
<organism evidence="2">
    <name type="scientific">Magallana gigas</name>
    <name type="common">Pacific oyster</name>
    <name type="synonym">Crassostrea gigas</name>
    <dbReference type="NCBI Taxonomy" id="29159"/>
    <lineage>
        <taxon>Eukaryota</taxon>
        <taxon>Metazoa</taxon>
        <taxon>Spiralia</taxon>
        <taxon>Lophotrochozoa</taxon>
        <taxon>Mollusca</taxon>
        <taxon>Bivalvia</taxon>
        <taxon>Autobranchia</taxon>
        <taxon>Pteriomorphia</taxon>
        <taxon>Ostreida</taxon>
        <taxon>Ostreoidea</taxon>
        <taxon>Ostreidae</taxon>
        <taxon>Magallana</taxon>
    </lineage>
</organism>
<sequence>MRKPIFNDAIREFFKDAVNQRIDTTTDFHFKALRDNAVDVIFNPGDHTDTYITTGPSRVITSGECGTKCGTKAGCLTFITCDLAYSKTCTIYKISSKETCGQEGVLCSYFVQKTVPSDSDEILQSVQSESLIASPITKTTTTILKTITTTSITTYPVTSSRTVERTETTSQEPTTDASENITTATSELPLEKTTGATILAQTLGLSSPSSLQNDFTTSDVSNTTPIAQSSTNVESTTAEKSSTTNGCPGHIPDELCQRCFTTVDGWPKIPIRLSIRMQQKFKGGHKSPRLMKKEVDR</sequence>
<dbReference type="InParanoid" id="K1R643"/>
<reference evidence="2" key="1">
    <citation type="journal article" date="2012" name="Nature">
        <title>The oyster genome reveals stress adaptation and complexity of shell formation.</title>
        <authorList>
            <person name="Zhang G."/>
            <person name="Fang X."/>
            <person name="Guo X."/>
            <person name="Li L."/>
            <person name="Luo R."/>
            <person name="Xu F."/>
            <person name="Yang P."/>
            <person name="Zhang L."/>
            <person name="Wang X."/>
            <person name="Qi H."/>
            <person name="Xiong Z."/>
            <person name="Que H."/>
            <person name="Xie Y."/>
            <person name="Holland P.W."/>
            <person name="Paps J."/>
            <person name="Zhu Y."/>
            <person name="Wu F."/>
            <person name="Chen Y."/>
            <person name="Wang J."/>
            <person name="Peng C."/>
            <person name="Meng J."/>
            <person name="Yang L."/>
            <person name="Liu J."/>
            <person name="Wen B."/>
            <person name="Zhang N."/>
            <person name="Huang Z."/>
            <person name="Zhu Q."/>
            <person name="Feng Y."/>
            <person name="Mount A."/>
            <person name="Hedgecock D."/>
            <person name="Xu Z."/>
            <person name="Liu Y."/>
            <person name="Domazet-Loso T."/>
            <person name="Du Y."/>
            <person name="Sun X."/>
            <person name="Zhang S."/>
            <person name="Liu B."/>
            <person name="Cheng P."/>
            <person name="Jiang X."/>
            <person name="Li J."/>
            <person name="Fan D."/>
            <person name="Wang W."/>
            <person name="Fu W."/>
            <person name="Wang T."/>
            <person name="Wang B."/>
            <person name="Zhang J."/>
            <person name="Peng Z."/>
            <person name="Li Y."/>
            <person name="Li N."/>
            <person name="Wang J."/>
            <person name="Chen M."/>
            <person name="He Y."/>
            <person name="Tan F."/>
            <person name="Song X."/>
            <person name="Zheng Q."/>
            <person name="Huang R."/>
            <person name="Yang H."/>
            <person name="Du X."/>
            <person name="Chen L."/>
            <person name="Yang M."/>
            <person name="Gaffney P.M."/>
            <person name="Wang S."/>
            <person name="Luo L."/>
            <person name="She Z."/>
            <person name="Ming Y."/>
            <person name="Huang W."/>
            <person name="Zhang S."/>
            <person name="Huang B."/>
            <person name="Zhang Y."/>
            <person name="Qu T."/>
            <person name="Ni P."/>
            <person name="Miao G."/>
            <person name="Wang J."/>
            <person name="Wang Q."/>
            <person name="Steinberg C.E."/>
            <person name="Wang H."/>
            <person name="Li N."/>
            <person name="Qian L."/>
            <person name="Zhang G."/>
            <person name="Li Y."/>
            <person name="Yang H."/>
            <person name="Liu X."/>
            <person name="Wang J."/>
            <person name="Yin Y."/>
            <person name="Wang J."/>
        </authorList>
    </citation>
    <scope>NUCLEOTIDE SEQUENCE [LARGE SCALE GENOMIC DNA]</scope>
    <source>
        <strain evidence="2">05x7-T-G4-1.051#20</strain>
    </source>
</reference>
<feature type="region of interest" description="Disordered" evidence="1">
    <location>
        <begin position="158"/>
        <end position="179"/>
    </location>
</feature>
<evidence type="ECO:0000313" key="2">
    <source>
        <dbReference type="EMBL" id="EKC41233.1"/>
    </source>
</evidence>
<proteinExistence type="predicted"/>
<evidence type="ECO:0000256" key="1">
    <source>
        <dbReference type="SAM" id="MobiDB-lite"/>
    </source>
</evidence>